<sequence>MEEVKEKVLATMKEAGTPLNAGKIAELSGLDRKEVDKAMKLLKEEGAIVSPVRCKWAPAE</sequence>
<reference evidence="1" key="1">
    <citation type="journal article" date="2012" name="PLoS ONE">
        <title>Gene sets for utilization of primary and secondary nutrition supplies in the distal gut of endangered iberian lynx.</title>
        <authorList>
            <person name="Alcaide M."/>
            <person name="Messina E."/>
            <person name="Richter M."/>
            <person name="Bargiela R."/>
            <person name="Peplies J."/>
            <person name="Huws S.A."/>
            <person name="Newbold C.J."/>
            <person name="Golyshin P.N."/>
            <person name="Simon M.A."/>
            <person name="Lopez G."/>
            <person name="Yakimov M.M."/>
            <person name="Ferrer M."/>
        </authorList>
    </citation>
    <scope>NUCLEOTIDE SEQUENCE</scope>
</reference>
<evidence type="ECO:0008006" key="2">
    <source>
        <dbReference type="Google" id="ProtNLM"/>
    </source>
</evidence>
<organism evidence="1">
    <name type="scientific">gut metagenome</name>
    <dbReference type="NCBI Taxonomy" id="749906"/>
    <lineage>
        <taxon>unclassified sequences</taxon>
        <taxon>metagenomes</taxon>
        <taxon>organismal metagenomes</taxon>
    </lineage>
</organism>
<dbReference type="InterPro" id="IPR036390">
    <property type="entry name" value="WH_DNA-bd_sf"/>
</dbReference>
<name>J9H944_9ZZZZ</name>
<comment type="caution">
    <text evidence="1">The sequence shown here is derived from an EMBL/GenBank/DDBJ whole genome shotgun (WGS) entry which is preliminary data.</text>
</comment>
<evidence type="ECO:0000313" key="1">
    <source>
        <dbReference type="EMBL" id="EJX11005.1"/>
    </source>
</evidence>
<dbReference type="SUPFAM" id="SSF46785">
    <property type="entry name" value="Winged helix' DNA-binding domain"/>
    <property type="match status" value="1"/>
</dbReference>
<dbReference type="EMBL" id="AMCI01000007">
    <property type="protein sequence ID" value="EJX11005.1"/>
    <property type="molecule type" value="Genomic_DNA"/>
</dbReference>
<proteinExistence type="predicted"/>
<dbReference type="Gene3D" id="1.10.10.10">
    <property type="entry name" value="Winged helix-like DNA-binding domain superfamily/Winged helix DNA-binding domain"/>
    <property type="match status" value="1"/>
</dbReference>
<gene>
    <name evidence="1" type="ORF">EVA_00279</name>
</gene>
<protein>
    <recommendedName>
        <fullName evidence="2">Transcriptional regulator</fullName>
    </recommendedName>
</protein>
<accession>J9H944</accession>
<dbReference type="InterPro" id="IPR036388">
    <property type="entry name" value="WH-like_DNA-bd_sf"/>
</dbReference>
<dbReference type="AlphaFoldDB" id="J9H944"/>